<evidence type="ECO:0000259" key="4">
    <source>
        <dbReference type="PROSITE" id="PS51084"/>
    </source>
</evidence>
<dbReference type="SUPFAM" id="SSF54197">
    <property type="entry name" value="HIT-like"/>
    <property type="match status" value="1"/>
</dbReference>
<dbReference type="Proteomes" id="UP000182829">
    <property type="component" value="Unassembled WGS sequence"/>
</dbReference>
<proteinExistence type="predicted"/>
<dbReference type="OMA" id="FSVFHTS"/>
<dbReference type="AlphaFoldDB" id="A0A1I3NF88"/>
<evidence type="ECO:0000256" key="3">
    <source>
        <dbReference type="PROSITE-ProRule" id="PRU00464"/>
    </source>
</evidence>
<feature type="domain" description="HIT" evidence="4">
    <location>
        <begin position="4"/>
        <end position="111"/>
    </location>
</feature>
<reference evidence="5 6" key="1">
    <citation type="submission" date="2016-10" db="EMBL/GenBank/DDBJ databases">
        <authorList>
            <person name="de Groot N.N."/>
        </authorList>
    </citation>
    <scope>NUCLEOTIDE SEQUENCE [LARGE SCALE GENOMIC DNA]</scope>
    <source>
        <strain evidence="5 6">SP2</strain>
    </source>
</reference>
<dbReference type="GO" id="GO:0009117">
    <property type="term" value="P:nucleotide metabolic process"/>
    <property type="evidence" value="ECO:0007669"/>
    <property type="project" value="TreeGrafter"/>
</dbReference>
<sequence length="138" mass="15044">MDCEFCRIVAGDERAHVLYENDETIAILDENPAVTGHSLVLPRSHDDDVLTSTDSTTTDVFRTARLVATGLEEALGPVGFSVFHTTGSLVGTVDHAHVHLLPRFEDDDVSLSLGRETLPDREGTELASKIRTALEEQS</sequence>
<evidence type="ECO:0000313" key="6">
    <source>
        <dbReference type="Proteomes" id="UP000182829"/>
    </source>
</evidence>
<feature type="active site" description="Tele-AMP-histidine intermediate" evidence="1">
    <location>
        <position position="97"/>
    </location>
</feature>
<feature type="short sequence motif" description="Histidine triad motif" evidence="2 3">
    <location>
        <begin position="95"/>
        <end position="99"/>
    </location>
</feature>
<dbReference type="InterPro" id="IPR011146">
    <property type="entry name" value="HIT-like"/>
</dbReference>
<dbReference type="PRINTS" id="PR00332">
    <property type="entry name" value="HISTRIAD"/>
</dbReference>
<dbReference type="PANTHER" id="PTHR46648">
    <property type="entry name" value="HIT FAMILY PROTEIN 1"/>
    <property type="match status" value="1"/>
</dbReference>
<dbReference type="PANTHER" id="PTHR46648:SF1">
    <property type="entry name" value="ADENOSINE 5'-MONOPHOSPHORAMIDASE HNT1"/>
    <property type="match status" value="1"/>
</dbReference>
<dbReference type="EMBL" id="FORO01000013">
    <property type="protein sequence ID" value="SFJ07456.1"/>
    <property type="molecule type" value="Genomic_DNA"/>
</dbReference>
<organism evidence="5 6">
    <name type="scientific">Natronobacterium gregoryi</name>
    <dbReference type="NCBI Taxonomy" id="44930"/>
    <lineage>
        <taxon>Archaea</taxon>
        <taxon>Methanobacteriati</taxon>
        <taxon>Methanobacteriota</taxon>
        <taxon>Stenosarchaea group</taxon>
        <taxon>Halobacteria</taxon>
        <taxon>Halobacteriales</taxon>
        <taxon>Natrialbaceae</taxon>
        <taxon>Natronobacterium</taxon>
    </lineage>
</organism>
<protein>
    <submittedName>
        <fullName evidence="5">Histidine triad (HIT) family protein</fullName>
    </submittedName>
</protein>
<dbReference type="GO" id="GO:0003824">
    <property type="term" value="F:catalytic activity"/>
    <property type="evidence" value="ECO:0007669"/>
    <property type="project" value="InterPro"/>
</dbReference>
<evidence type="ECO:0000313" key="5">
    <source>
        <dbReference type="EMBL" id="SFJ07456.1"/>
    </source>
</evidence>
<evidence type="ECO:0000256" key="1">
    <source>
        <dbReference type="PIRSR" id="PIRSR601310-1"/>
    </source>
</evidence>
<evidence type="ECO:0000256" key="2">
    <source>
        <dbReference type="PIRSR" id="PIRSR601310-3"/>
    </source>
</evidence>
<dbReference type="PROSITE" id="PS51084">
    <property type="entry name" value="HIT_2"/>
    <property type="match status" value="1"/>
</dbReference>
<name>A0A1I3NF88_9EURY</name>
<dbReference type="InterPro" id="IPR001310">
    <property type="entry name" value="Histidine_triad_HIT"/>
</dbReference>
<dbReference type="InterPro" id="IPR036265">
    <property type="entry name" value="HIT-like_sf"/>
</dbReference>
<dbReference type="Pfam" id="PF01230">
    <property type="entry name" value="HIT"/>
    <property type="match status" value="1"/>
</dbReference>
<accession>A0A1I3NF88</accession>
<dbReference type="Gene3D" id="3.30.428.10">
    <property type="entry name" value="HIT-like"/>
    <property type="match status" value="1"/>
</dbReference>
<gene>
    <name evidence="5" type="ORF">SAMN05443661_11359</name>
</gene>